<dbReference type="PANTHER" id="PTHR24173">
    <property type="entry name" value="ANKYRIN REPEAT CONTAINING"/>
    <property type="match status" value="1"/>
</dbReference>
<evidence type="ECO:0000313" key="5">
    <source>
        <dbReference type="Proteomes" id="UP000796761"/>
    </source>
</evidence>
<keyword evidence="5" id="KW-1185">Reference proteome</keyword>
<evidence type="ECO:0000256" key="1">
    <source>
        <dbReference type="ARBA" id="ARBA00022737"/>
    </source>
</evidence>
<evidence type="ECO:0000256" key="2">
    <source>
        <dbReference type="ARBA" id="ARBA00023043"/>
    </source>
</evidence>
<proteinExistence type="predicted"/>
<keyword evidence="1" id="KW-0677">Repeat</keyword>
<dbReference type="OrthoDB" id="7464126at2759"/>
<dbReference type="AlphaFoldDB" id="A0A8K1D566"/>
<accession>A0A8K1D566</accession>
<name>A0A8K1D566_9PASS</name>
<dbReference type="Gene3D" id="1.25.40.20">
    <property type="entry name" value="Ankyrin repeat-containing domain"/>
    <property type="match status" value="1"/>
</dbReference>
<keyword evidence="2 3" id="KW-0040">ANK repeat</keyword>
<dbReference type="Proteomes" id="UP000796761">
    <property type="component" value="Unassembled WGS sequence"/>
</dbReference>
<dbReference type="InterPro" id="IPR002110">
    <property type="entry name" value="Ankyrin_rpt"/>
</dbReference>
<sequence>MLLEALGAKIVNSRDAKGRTPLHAAAFADNVPGLQLLLRHQAEVDPADKLGRTPLMVASENGHTAALGGCRDGALNPKIDQIITDMGPPDGLERGFEPRNK</sequence>
<dbReference type="PROSITE" id="PS50297">
    <property type="entry name" value="ANK_REP_REGION"/>
    <property type="match status" value="1"/>
</dbReference>
<dbReference type="Pfam" id="PF12796">
    <property type="entry name" value="Ank_2"/>
    <property type="match status" value="1"/>
</dbReference>
<dbReference type="PROSITE" id="PS50088">
    <property type="entry name" value="ANK_REPEAT"/>
    <property type="match status" value="1"/>
</dbReference>
<dbReference type="SUPFAM" id="SSF48403">
    <property type="entry name" value="Ankyrin repeat"/>
    <property type="match status" value="1"/>
</dbReference>
<dbReference type="SMART" id="SM00248">
    <property type="entry name" value="ANK"/>
    <property type="match status" value="2"/>
</dbReference>
<reference evidence="4" key="1">
    <citation type="submission" date="2019-04" db="EMBL/GenBank/DDBJ databases">
        <title>Genome assembly of Zosterops borbonicus 15179.</title>
        <authorList>
            <person name="Leroy T."/>
            <person name="Anselmetti Y."/>
            <person name="Tilak M.-K."/>
            <person name="Nabholz B."/>
        </authorList>
    </citation>
    <scope>NUCLEOTIDE SEQUENCE</scope>
    <source>
        <strain evidence="4">HGM_15179</strain>
        <tissue evidence="4">Muscle</tissue>
    </source>
</reference>
<organism evidence="4 5">
    <name type="scientific">Zosterops borbonicus</name>
    <dbReference type="NCBI Taxonomy" id="364589"/>
    <lineage>
        <taxon>Eukaryota</taxon>
        <taxon>Metazoa</taxon>
        <taxon>Chordata</taxon>
        <taxon>Craniata</taxon>
        <taxon>Vertebrata</taxon>
        <taxon>Euteleostomi</taxon>
        <taxon>Archelosauria</taxon>
        <taxon>Archosauria</taxon>
        <taxon>Dinosauria</taxon>
        <taxon>Saurischia</taxon>
        <taxon>Theropoda</taxon>
        <taxon>Coelurosauria</taxon>
        <taxon>Aves</taxon>
        <taxon>Neognathae</taxon>
        <taxon>Neoaves</taxon>
        <taxon>Telluraves</taxon>
        <taxon>Australaves</taxon>
        <taxon>Passeriformes</taxon>
        <taxon>Sylvioidea</taxon>
        <taxon>Zosteropidae</taxon>
        <taxon>Zosterops</taxon>
    </lineage>
</organism>
<evidence type="ECO:0000256" key="3">
    <source>
        <dbReference type="PROSITE-ProRule" id="PRU00023"/>
    </source>
</evidence>
<dbReference type="EMBL" id="SWJQ01004844">
    <property type="protein sequence ID" value="TRZ05330.1"/>
    <property type="molecule type" value="Genomic_DNA"/>
</dbReference>
<comment type="caution">
    <text evidence="4">The sequence shown here is derived from an EMBL/GenBank/DDBJ whole genome shotgun (WGS) entry which is preliminary data.</text>
</comment>
<evidence type="ECO:0000313" key="4">
    <source>
        <dbReference type="EMBL" id="TRZ05330.1"/>
    </source>
</evidence>
<feature type="repeat" description="ANK" evidence="3">
    <location>
        <begin position="17"/>
        <end position="49"/>
    </location>
</feature>
<dbReference type="InterPro" id="IPR036770">
    <property type="entry name" value="Ankyrin_rpt-contain_sf"/>
</dbReference>
<gene>
    <name evidence="4" type="ORF">HGM15179_021777</name>
</gene>
<dbReference type="PANTHER" id="PTHR24173:SF74">
    <property type="entry name" value="ANKYRIN REPEAT DOMAIN-CONTAINING PROTEIN 16"/>
    <property type="match status" value="1"/>
</dbReference>
<evidence type="ECO:0008006" key="6">
    <source>
        <dbReference type="Google" id="ProtNLM"/>
    </source>
</evidence>
<protein>
    <recommendedName>
        <fullName evidence="6">Cdkn2a/b</fullName>
    </recommendedName>
</protein>